<gene>
    <name evidence="2" type="ORF">A3F83_04715</name>
</gene>
<dbReference type="InterPro" id="IPR047262">
    <property type="entry name" value="PRX-like1"/>
</dbReference>
<accession>A0A1F5YNL3</accession>
<reference evidence="2 3" key="1">
    <citation type="journal article" date="2016" name="Nat. Commun.">
        <title>Thousands of microbial genomes shed light on interconnected biogeochemical processes in an aquifer system.</title>
        <authorList>
            <person name="Anantharaman K."/>
            <person name="Brown C.T."/>
            <person name="Hug L.A."/>
            <person name="Sharon I."/>
            <person name="Castelle C.J."/>
            <person name="Probst A.J."/>
            <person name="Thomas B.C."/>
            <person name="Singh A."/>
            <person name="Wilkins M.J."/>
            <person name="Karaoz U."/>
            <person name="Brodie E.L."/>
            <person name="Williams K.H."/>
            <person name="Hubbard S.S."/>
            <person name="Banfield J.F."/>
        </authorList>
    </citation>
    <scope>NUCLEOTIDE SEQUENCE [LARGE SCALE GENOMIC DNA]</scope>
</reference>
<evidence type="ECO:0000313" key="2">
    <source>
        <dbReference type="EMBL" id="OGG01790.1"/>
    </source>
</evidence>
<dbReference type="CDD" id="cd02969">
    <property type="entry name" value="PRX_like1"/>
    <property type="match status" value="1"/>
</dbReference>
<dbReference type="EMBL" id="MFIX01000201">
    <property type="protein sequence ID" value="OGG01790.1"/>
    <property type="molecule type" value="Genomic_DNA"/>
</dbReference>
<dbReference type="GO" id="GO:0016491">
    <property type="term" value="F:oxidoreductase activity"/>
    <property type="evidence" value="ECO:0007669"/>
    <property type="project" value="InterPro"/>
</dbReference>
<dbReference type="Proteomes" id="UP000179129">
    <property type="component" value="Unassembled WGS sequence"/>
</dbReference>
<dbReference type="PANTHER" id="PTHR43640">
    <property type="entry name" value="OS07G0260300 PROTEIN"/>
    <property type="match status" value="1"/>
</dbReference>
<dbReference type="InterPro" id="IPR013766">
    <property type="entry name" value="Thioredoxin_domain"/>
</dbReference>
<dbReference type="PANTHER" id="PTHR43640:SF1">
    <property type="entry name" value="THIOREDOXIN-DEPENDENT PEROXIREDOXIN"/>
    <property type="match status" value="1"/>
</dbReference>
<sequence>MAANISIGGRAINFNLPATDGKDYTLGTFRDRKALAVIFSCVHCPYVLAWEDRIISLQKEFAGQGAAFVLICANDAVKYPQDSFENMKIHAGKKNYPFPFLHDESQALARAYGAERTPEIFLFDSERSLAYHGAVDDNHEDPAVVTQHYFRDALQAVLEGKKVPTPWVAPKGCSIKWK</sequence>
<protein>
    <submittedName>
        <fullName evidence="2">Alkyl hydroperoxide reductase</fullName>
    </submittedName>
</protein>
<evidence type="ECO:0000313" key="3">
    <source>
        <dbReference type="Proteomes" id="UP000179129"/>
    </source>
</evidence>
<dbReference type="STRING" id="1817867.A3F83_04715"/>
<name>A0A1F5YNL3_9BACT</name>
<proteinExistence type="predicted"/>
<dbReference type="Gene3D" id="3.40.30.10">
    <property type="entry name" value="Glutaredoxin"/>
    <property type="match status" value="1"/>
</dbReference>
<dbReference type="Pfam" id="PF08534">
    <property type="entry name" value="Redoxin"/>
    <property type="match status" value="1"/>
</dbReference>
<dbReference type="PROSITE" id="PS51352">
    <property type="entry name" value="THIOREDOXIN_2"/>
    <property type="match status" value="1"/>
</dbReference>
<dbReference type="AlphaFoldDB" id="A0A1F5YNL3"/>
<dbReference type="SUPFAM" id="SSF52833">
    <property type="entry name" value="Thioredoxin-like"/>
    <property type="match status" value="1"/>
</dbReference>
<dbReference type="InterPro" id="IPR013740">
    <property type="entry name" value="Redoxin"/>
</dbReference>
<organism evidence="2 3">
    <name type="scientific">Candidatus Glassbacteria bacterium RIFCSPLOWO2_12_FULL_58_11</name>
    <dbReference type="NCBI Taxonomy" id="1817867"/>
    <lineage>
        <taxon>Bacteria</taxon>
        <taxon>Candidatus Glassiibacteriota</taxon>
    </lineage>
</organism>
<feature type="domain" description="Thioredoxin" evidence="1">
    <location>
        <begin position="5"/>
        <end position="159"/>
    </location>
</feature>
<dbReference type="InterPro" id="IPR036249">
    <property type="entry name" value="Thioredoxin-like_sf"/>
</dbReference>
<evidence type="ECO:0000259" key="1">
    <source>
        <dbReference type="PROSITE" id="PS51352"/>
    </source>
</evidence>
<comment type="caution">
    <text evidence="2">The sequence shown here is derived from an EMBL/GenBank/DDBJ whole genome shotgun (WGS) entry which is preliminary data.</text>
</comment>